<dbReference type="OrthoDB" id="142939at2"/>
<evidence type="ECO:0000256" key="1">
    <source>
        <dbReference type="SAM" id="MobiDB-lite"/>
    </source>
</evidence>
<reference evidence="2 3" key="1">
    <citation type="submission" date="2019-07" db="EMBL/GenBank/DDBJ databases">
        <title>Rhodococcus cavernicolus sp. nov., isolated from a cave.</title>
        <authorList>
            <person name="Lee S.D."/>
        </authorList>
    </citation>
    <scope>NUCLEOTIDE SEQUENCE [LARGE SCALE GENOMIC DNA]</scope>
    <source>
        <strain evidence="2 3">C1-24</strain>
    </source>
</reference>
<dbReference type="GO" id="GO:0008237">
    <property type="term" value="F:metallopeptidase activity"/>
    <property type="evidence" value="ECO:0007669"/>
    <property type="project" value="UniProtKB-KW"/>
</dbReference>
<feature type="region of interest" description="Disordered" evidence="1">
    <location>
        <begin position="1"/>
        <end position="23"/>
    </location>
</feature>
<dbReference type="PANTHER" id="PTHR39420:SF1">
    <property type="entry name" value="HYDROLASE"/>
    <property type="match status" value="1"/>
</dbReference>
<comment type="caution">
    <text evidence="2">The sequence shown here is derived from an EMBL/GenBank/DDBJ whole genome shotgun (WGS) entry which is preliminary data.</text>
</comment>
<dbReference type="EMBL" id="VLNY01000001">
    <property type="protein sequence ID" value="KAA0024400.1"/>
    <property type="molecule type" value="Genomic_DNA"/>
</dbReference>
<dbReference type="AlphaFoldDB" id="A0A5A7SE16"/>
<keyword evidence="3" id="KW-1185">Reference proteome</keyword>
<dbReference type="SUPFAM" id="SSF55486">
    <property type="entry name" value="Metalloproteases ('zincins'), catalytic domain"/>
    <property type="match status" value="1"/>
</dbReference>
<name>A0A5A7SE16_9NOCA</name>
<dbReference type="Pfam" id="PF10103">
    <property type="entry name" value="Zincin_2"/>
    <property type="match status" value="1"/>
</dbReference>
<dbReference type="InterPro" id="IPR042271">
    <property type="entry name" value="Zinicin_2_N"/>
</dbReference>
<dbReference type="Proteomes" id="UP000322244">
    <property type="component" value="Unassembled WGS sequence"/>
</dbReference>
<accession>A0A5A7SE16</accession>
<dbReference type="NCBIfam" id="TIGR03883">
    <property type="entry name" value="DUF2342_F420"/>
    <property type="match status" value="1"/>
</dbReference>
<protein>
    <submittedName>
        <fullName evidence="2">Zinc-dependent metalloprotease</fullName>
    </submittedName>
</protein>
<keyword evidence="2" id="KW-0645">Protease</keyword>
<evidence type="ECO:0000313" key="3">
    <source>
        <dbReference type="Proteomes" id="UP000322244"/>
    </source>
</evidence>
<gene>
    <name evidence="2" type="ORF">FOY51_00035</name>
</gene>
<dbReference type="RefSeq" id="WP_149428176.1">
    <property type="nucleotide sequence ID" value="NZ_VLNY01000001.1"/>
</dbReference>
<dbReference type="NCBIfam" id="TIGR03624">
    <property type="entry name" value="putative hydrolase"/>
    <property type="match status" value="1"/>
</dbReference>
<dbReference type="InterPro" id="IPR018766">
    <property type="entry name" value="Zinicin_2"/>
</dbReference>
<sequence>MRLPVMSDDSEATTSGDGAKAKRNGFAGAIDWDLAAKTGATLSPRGPSTSRYSAEQAVTELSDASIRAEGPVREVTGLADGLPIPQAQVVDRAGWIQAAAQSMSQLTGTGADGEDRGLLGGKPGGVQAGAMLAFLSTAILGQYDPFTGENGTLLLVAPNIVSVERMLKLDPSDFRLWVCLHEVTHRVQFSSTPWLSDYMQESVGVLGEVGEESASDLIGRLTDALRERRKGGEQPAEQRGVVGLLRATQAPPQREALDRLLMLGTLLEGHADHVMDAVGPSVVPSVEQIRAAFDKRRKRAANPLQRLLRALLGMDAKMAQYVRGKAFVDAVVAQVGMANFNTIWTSAETLPLTSEIEDSAAWVTRVLG</sequence>
<dbReference type="GO" id="GO:0006508">
    <property type="term" value="P:proteolysis"/>
    <property type="evidence" value="ECO:0007669"/>
    <property type="project" value="UniProtKB-KW"/>
</dbReference>
<dbReference type="InterPro" id="IPR022454">
    <property type="entry name" value="CHP03883_F420-assoc"/>
</dbReference>
<dbReference type="Gene3D" id="1.20.150.30">
    <property type="entry name" value="Zincin-like metallopeptidase, N-terminal domain"/>
    <property type="match status" value="1"/>
</dbReference>
<keyword evidence="2" id="KW-0482">Metalloprotease</keyword>
<organism evidence="2 3">
    <name type="scientific">Antrihabitans cavernicola</name>
    <dbReference type="NCBI Taxonomy" id="2495913"/>
    <lineage>
        <taxon>Bacteria</taxon>
        <taxon>Bacillati</taxon>
        <taxon>Actinomycetota</taxon>
        <taxon>Actinomycetes</taxon>
        <taxon>Mycobacteriales</taxon>
        <taxon>Nocardiaceae</taxon>
        <taxon>Antrihabitans</taxon>
    </lineage>
</organism>
<proteinExistence type="predicted"/>
<keyword evidence="2" id="KW-0378">Hydrolase</keyword>
<evidence type="ECO:0000313" key="2">
    <source>
        <dbReference type="EMBL" id="KAA0024400.1"/>
    </source>
</evidence>
<dbReference type="PANTHER" id="PTHR39420">
    <property type="match status" value="1"/>
</dbReference>